<evidence type="ECO:0000256" key="2">
    <source>
        <dbReference type="ARBA" id="ARBA00038006"/>
    </source>
</evidence>
<evidence type="ECO:0000313" key="4">
    <source>
        <dbReference type="EMBL" id="KVI00777.1"/>
    </source>
</evidence>
<gene>
    <name evidence="4" type="ORF">Ccrd_020971</name>
</gene>
<reference evidence="4 5" key="1">
    <citation type="journal article" date="2016" name="Sci. Rep.">
        <title>The genome sequence of the outbreeding globe artichoke constructed de novo incorporating a phase-aware low-pass sequencing strategy of F1 progeny.</title>
        <authorList>
            <person name="Scaglione D."/>
            <person name="Reyes-Chin-Wo S."/>
            <person name="Acquadro A."/>
            <person name="Froenicke L."/>
            <person name="Portis E."/>
            <person name="Beitel C."/>
            <person name="Tirone M."/>
            <person name="Mauro R."/>
            <person name="Lo Monaco A."/>
            <person name="Mauromicale G."/>
            <person name="Faccioli P."/>
            <person name="Cattivelli L."/>
            <person name="Rieseberg L."/>
            <person name="Michelmore R."/>
            <person name="Lanteri S."/>
        </authorList>
    </citation>
    <scope>NUCLEOTIDE SEQUENCE [LARGE SCALE GENOMIC DNA]</scope>
    <source>
        <strain evidence="4">2C</strain>
    </source>
</reference>
<keyword evidence="5" id="KW-1185">Reference proteome</keyword>
<evidence type="ECO:0000313" key="5">
    <source>
        <dbReference type="Proteomes" id="UP000243975"/>
    </source>
</evidence>
<dbReference type="GO" id="GO:0003779">
    <property type="term" value="F:actin binding"/>
    <property type="evidence" value="ECO:0007669"/>
    <property type="project" value="InterPro"/>
</dbReference>
<evidence type="ECO:0000256" key="1">
    <source>
        <dbReference type="ARBA" id="ARBA00023054"/>
    </source>
</evidence>
<proteinExistence type="inferred from homology"/>
<feature type="domain" description="NAB" evidence="3">
    <location>
        <begin position="1"/>
        <end position="80"/>
    </location>
</feature>
<dbReference type="STRING" id="59895.A0A103Y1G1"/>
<dbReference type="Pfam" id="PF07765">
    <property type="entry name" value="KIP1"/>
    <property type="match status" value="1"/>
</dbReference>
<name>A0A103Y1G1_CYNCS</name>
<comment type="caution">
    <text evidence="4">The sequence shown here is derived from an EMBL/GenBank/DDBJ whole genome shotgun (WGS) entry which is preliminary data.</text>
</comment>
<dbReference type="EMBL" id="LEKV01003261">
    <property type="protein sequence ID" value="KVI00777.1"/>
    <property type="molecule type" value="Genomic_DNA"/>
</dbReference>
<dbReference type="InterPro" id="IPR051861">
    <property type="entry name" value="NET_actin-binding_domain"/>
</dbReference>
<accession>A0A103Y1G1</accession>
<dbReference type="GO" id="GO:0005774">
    <property type="term" value="C:vacuolar membrane"/>
    <property type="evidence" value="ECO:0007669"/>
    <property type="project" value="TreeGrafter"/>
</dbReference>
<comment type="similarity">
    <text evidence="2">Belongs to the NET family.</text>
</comment>
<dbReference type="AlphaFoldDB" id="A0A103Y1G1"/>
<evidence type="ECO:0000259" key="3">
    <source>
        <dbReference type="PROSITE" id="PS51774"/>
    </source>
</evidence>
<dbReference type="PANTHER" id="PTHR32258:SF14">
    <property type="entry name" value="GB|AAF19561.1"/>
    <property type="match status" value="1"/>
</dbReference>
<dbReference type="Gramene" id="KVI00777">
    <property type="protein sequence ID" value="KVI00777"/>
    <property type="gene ID" value="Ccrd_020971"/>
</dbReference>
<protein>
    <recommendedName>
        <fullName evidence="3">NAB domain-containing protein</fullName>
    </recommendedName>
</protein>
<dbReference type="PANTHER" id="PTHR32258">
    <property type="entry name" value="PROTEIN NETWORKED 4A"/>
    <property type="match status" value="1"/>
</dbReference>
<dbReference type="Proteomes" id="UP000243975">
    <property type="component" value="Unassembled WGS sequence"/>
</dbReference>
<keyword evidence="1" id="KW-0175">Coiled coil</keyword>
<sequence>MEGVESKITLENSTCLAKNVEGFQKWVEEILKLIEWDRDFFESTAEIYDHKKCELTTQVAELSRMYTTLADQHGHLIGQFSRNCSSGIEKQHLDAYDSSSPQVTQMFTPDQLSNTHNFRIPIDFDVLLSSGGAGSYTSRREGLVSSLSLSLDSDSESFMSTNKLLISPVNDDASKVVELSRMYTALADQHGHLIGEFSRNCPSRIEMQHLDASVSSSPQKSGSEYSFSLSSDSDAKSFMSTNKLLISPVNDDISKTFVDENTKLKSRIHENESVIEIASDMQFQLKLAQDYIRTQNAYLDAQKAKVVEL</sequence>
<dbReference type="InterPro" id="IPR011684">
    <property type="entry name" value="NAB"/>
</dbReference>
<organism evidence="4 5">
    <name type="scientific">Cynara cardunculus var. scolymus</name>
    <name type="common">Globe artichoke</name>
    <name type="synonym">Cynara scolymus</name>
    <dbReference type="NCBI Taxonomy" id="59895"/>
    <lineage>
        <taxon>Eukaryota</taxon>
        <taxon>Viridiplantae</taxon>
        <taxon>Streptophyta</taxon>
        <taxon>Embryophyta</taxon>
        <taxon>Tracheophyta</taxon>
        <taxon>Spermatophyta</taxon>
        <taxon>Magnoliopsida</taxon>
        <taxon>eudicotyledons</taxon>
        <taxon>Gunneridae</taxon>
        <taxon>Pentapetalae</taxon>
        <taxon>asterids</taxon>
        <taxon>campanulids</taxon>
        <taxon>Asterales</taxon>
        <taxon>Asteraceae</taxon>
        <taxon>Carduoideae</taxon>
        <taxon>Cardueae</taxon>
        <taxon>Carduinae</taxon>
        <taxon>Cynara</taxon>
    </lineage>
</organism>
<dbReference type="PROSITE" id="PS51774">
    <property type="entry name" value="NAB"/>
    <property type="match status" value="1"/>
</dbReference>